<evidence type="ECO:0000313" key="1">
    <source>
        <dbReference type="EMBL" id="SPD16120.1"/>
    </source>
</evidence>
<sequence length="113" mass="12824">MINTLIFSDPKDTPWMLLGVYGTPYQMEKQNMRNNLKVNVRTFDCPWLCGYALGDLNCVLSQEEKLGGRKKGECSSKFLKDFMFDEAAIDLGFHGAKFTGQINNGDKFALEKE</sequence>
<dbReference type="EMBL" id="OIVN01004223">
    <property type="protein sequence ID" value="SPD16120.1"/>
    <property type="molecule type" value="Genomic_DNA"/>
</dbReference>
<proteinExistence type="predicted"/>
<dbReference type="AlphaFoldDB" id="A0A2N9HWH1"/>
<gene>
    <name evidence="1" type="ORF">FSB_LOCUS44002</name>
</gene>
<accession>A0A2N9HWH1</accession>
<organism evidence="1">
    <name type="scientific">Fagus sylvatica</name>
    <name type="common">Beechnut</name>
    <dbReference type="NCBI Taxonomy" id="28930"/>
    <lineage>
        <taxon>Eukaryota</taxon>
        <taxon>Viridiplantae</taxon>
        <taxon>Streptophyta</taxon>
        <taxon>Embryophyta</taxon>
        <taxon>Tracheophyta</taxon>
        <taxon>Spermatophyta</taxon>
        <taxon>Magnoliopsida</taxon>
        <taxon>eudicotyledons</taxon>
        <taxon>Gunneridae</taxon>
        <taxon>Pentapetalae</taxon>
        <taxon>rosids</taxon>
        <taxon>fabids</taxon>
        <taxon>Fagales</taxon>
        <taxon>Fagaceae</taxon>
        <taxon>Fagus</taxon>
    </lineage>
</organism>
<protein>
    <submittedName>
        <fullName evidence="1">Uncharacterized protein</fullName>
    </submittedName>
</protein>
<reference evidence="1" key="1">
    <citation type="submission" date="2018-02" db="EMBL/GenBank/DDBJ databases">
        <authorList>
            <person name="Cohen D.B."/>
            <person name="Kent A.D."/>
        </authorList>
    </citation>
    <scope>NUCLEOTIDE SEQUENCE</scope>
</reference>
<name>A0A2N9HWH1_FAGSY</name>